<protein>
    <submittedName>
        <fullName evidence="3">Uncharacterized protein</fullName>
    </submittedName>
</protein>
<dbReference type="Pfam" id="PF24334">
    <property type="entry name" value="DUF7502"/>
    <property type="match status" value="1"/>
</dbReference>
<evidence type="ECO:0000313" key="4">
    <source>
        <dbReference type="Proteomes" id="UP000199062"/>
    </source>
</evidence>
<keyword evidence="4" id="KW-1185">Reference proteome</keyword>
<evidence type="ECO:0000256" key="2">
    <source>
        <dbReference type="SAM" id="Phobius"/>
    </source>
</evidence>
<dbReference type="InterPro" id="IPR055925">
    <property type="entry name" value="DUF7502"/>
</dbReference>
<evidence type="ECO:0000313" key="3">
    <source>
        <dbReference type="EMBL" id="SFS08210.1"/>
    </source>
</evidence>
<dbReference type="EMBL" id="FOZK01000003">
    <property type="protein sequence ID" value="SFS08210.1"/>
    <property type="molecule type" value="Genomic_DNA"/>
</dbReference>
<sequence length="285" mass="29478">MTDPETLDAAVDEVRREGYKAAAVFATADAVLALLVVNVGLTVVAVDVPSISALPVGTEALISAVVGLAVGVASGVVRARRYGVERFEAANPELGAALRSARDAAHSAHDDTMARRLYADALDRLKDASSGRLLDERRLALRMAVVFVLAVGSIHVTVAGVALDPLADSPTVGGSDGSDSDQGPDDPQPDSSESLDSDPISNTDGSDVLGDPGEVARGDEALTANLSDRSGSGAGDERARYENAGHPSAGDISPERAGYDDPGSVEDPELVREYTLRMNEANDDD</sequence>
<keyword evidence="2" id="KW-1133">Transmembrane helix</keyword>
<feature type="transmembrane region" description="Helical" evidence="2">
    <location>
        <begin position="21"/>
        <end position="46"/>
    </location>
</feature>
<gene>
    <name evidence="3" type="ORF">SAMN05216559_3377</name>
</gene>
<organism evidence="3 4">
    <name type="scientific">Halomicrobium zhouii</name>
    <dbReference type="NCBI Taxonomy" id="767519"/>
    <lineage>
        <taxon>Archaea</taxon>
        <taxon>Methanobacteriati</taxon>
        <taxon>Methanobacteriota</taxon>
        <taxon>Stenosarchaea group</taxon>
        <taxon>Halobacteria</taxon>
        <taxon>Halobacteriales</taxon>
        <taxon>Haloarculaceae</taxon>
        <taxon>Halomicrobium</taxon>
    </lineage>
</organism>
<feature type="compositionally biased region" description="Acidic residues" evidence="1">
    <location>
        <begin position="178"/>
        <end position="196"/>
    </location>
</feature>
<keyword evidence="2" id="KW-0472">Membrane</keyword>
<feature type="transmembrane region" description="Helical" evidence="2">
    <location>
        <begin position="139"/>
        <end position="163"/>
    </location>
</feature>
<dbReference type="RefSeq" id="WP_089817831.1">
    <property type="nucleotide sequence ID" value="NZ_FOZK01000003.1"/>
</dbReference>
<proteinExistence type="predicted"/>
<accession>A0A1I6LXQ9</accession>
<feature type="transmembrane region" description="Helical" evidence="2">
    <location>
        <begin position="58"/>
        <end position="77"/>
    </location>
</feature>
<feature type="region of interest" description="Disordered" evidence="1">
    <location>
        <begin position="169"/>
        <end position="271"/>
    </location>
</feature>
<dbReference type="STRING" id="767519.SAMN05216559_3377"/>
<name>A0A1I6LXQ9_9EURY</name>
<keyword evidence="2" id="KW-0812">Transmembrane</keyword>
<dbReference type="AlphaFoldDB" id="A0A1I6LXQ9"/>
<dbReference type="OrthoDB" id="308352at2157"/>
<reference evidence="3 4" key="1">
    <citation type="submission" date="2016-10" db="EMBL/GenBank/DDBJ databases">
        <authorList>
            <person name="de Groot N.N."/>
        </authorList>
    </citation>
    <scope>NUCLEOTIDE SEQUENCE [LARGE SCALE GENOMIC DNA]</scope>
    <source>
        <strain evidence="3 4">CGMCC 1.10457</strain>
    </source>
</reference>
<evidence type="ECO:0000256" key="1">
    <source>
        <dbReference type="SAM" id="MobiDB-lite"/>
    </source>
</evidence>
<dbReference type="Proteomes" id="UP000199062">
    <property type="component" value="Unassembled WGS sequence"/>
</dbReference>